<dbReference type="EMBL" id="KB097605">
    <property type="protein sequence ID" value="ESN93574.1"/>
    <property type="molecule type" value="Genomic_DNA"/>
</dbReference>
<reference evidence="1 3" key="2">
    <citation type="journal article" date="2013" name="Nature">
        <title>Insights into bilaterian evolution from three spiralian genomes.</title>
        <authorList>
            <person name="Simakov O."/>
            <person name="Marletaz F."/>
            <person name="Cho S.J."/>
            <person name="Edsinger-Gonzales E."/>
            <person name="Havlak P."/>
            <person name="Hellsten U."/>
            <person name="Kuo D.H."/>
            <person name="Larsson T."/>
            <person name="Lv J."/>
            <person name="Arendt D."/>
            <person name="Savage R."/>
            <person name="Osoegawa K."/>
            <person name="de Jong P."/>
            <person name="Grimwood J."/>
            <person name="Chapman J.A."/>
            <person name="Shapiro H."/>
            <person name="Aerts A."/>
            <person name="Otillar R.P."/>
            <person name="Terry A.Y."/>
            <person name="Boore J.L."/>
            <person name="Grigoriev I.V."/>
            <person name="Lindberg D.R."/>
            <person name="Seaver E.C."/>
            <person name="Weisblat D.A."/>
            <person name="Putnam N.H."/>
            <person name="Rokhsar D.S."/>
        </authorList>
    </citation>
    <scope>NUCLEOTIDE SEQUENCE</scope>
</reference>
<reference evidence="3" key="1">
    <citation type="submission" date="2012-12" db="EMBL/GenBank/DDBJ databases">
        <authorList>
            <person name="Hellsten U."/>
            <person name="Grimwood J."/>
            <person name="Chapman J.A."/>
            <person name="Shapiro H."/>
            <person name="Aerts A."/>
            <person name="Otillar R.P."/>
            <person name="Terry A.Y."/>
            <person name="Boore J.L."/>
            <person name="Simakov O."/>
            <person name="Marletaz F."/>
            <person name="Cho S.-J."/>
            <person name="Edsinger-Gonzales E."/>
            <person name="Havlak P."/>
            <person name="Kuo D.-H."/>
            <person name="Larsson T."/>
            <person name="Lv J."/>
            <person name="Arendt D."/>
            <person name="Savage R."/>
            <person name="Osoegawa K."/>
            <person name="de Jong P."/>
            <person name="Lindberg D.R."/>
            <person name="Seaver E.C."/>
            <person name="Weisblat D.A."/>
            <person name="Putnam N.H."/>
            <person name="Grigoriev I.V."/>
            <person name="Rokhsar D.S."/>
        </authorList>
    </citation>
    <scope>NUCLEOTIDE SEQUENCE</scope>
</reference>
<evidence type="ECO:0000313" key="1">
    <source>
        <dbReference type="EMBL" id="ESN93574.1"/>
    </source>
</evidence>
<dbReference type="AlphaFoldDB" id="T1FGD6"/>
<sequence length="121" mass="13092">MDDAAVRVSLGLRLGLSVVTKYDCKWGARVEPLGYQGISCRLGSGRCIGFTSTEAGTAAIKASDQKTIKYATLNDSIKMFIPVCIETFGPTNGQTQTFINQLIAKVVEISGNPEAKRYIKQ</sequence>
<reference evidence="2" key="3">
    <citation type="submission" date="2015-06" db="UniProtKB">
        <authorList>
            <consortium name="EnsemblMetazoa"/>
        </authorList>
    </citation>
    <scope>IDENTIFICATION</scope>
</reference>
<dbReference type="CTD" id="20207885"/>
<accession>T1FGD6</accession>
<evidence type="ECO:0000313" key="2">
    <source>
        <dbReference type="EnsemblMetazoa" id="HelroP180893"/>
    </source>
</evidence>
<gene>
    <name evidence="2" type="primary">20207885</name>
    <name evidence="1" type="ORF">HELRODRAFT_180893</name>
</gene>
<dbReference type="EMBL" id="AMQM01007398">
    <property type="status" value="NOT_ANNOTATED_CDS"/>
    <property type="molecule type" value="Genomic_DNA"/>
</dbReference>
<dbReference type="GeneID" id="20207885"/>
<dbReference type="OrthoDB" id="2016582at2759"/>
<dbReference type="Proteomes" id="UP000015101">
    <property type="component" value="Unassembled WGS sequence"/>
</dbReference>
<keyword evidence="3" id="KW-1185">Reference proteome</keyword>
<dbReference type="EnsemblMetazoa" id="HelroT180893">
    <property type="protein sequence ID" value="HelroP180893"/>
    <property type="gene ID" value="HelroG180893"/>
</dbReference>
<evidence type="ECO:0000313" key="3">
    <source>
        <dbReference type="Proteomes" id="UP000015101"/>
    </source>
</evidence>
<dbReference type="KEGG" id="hro:HELRODRAFT_180893"/>
<dbReference type="InParanoid" id="T1FGD6"/>
<name>T1FGD6_HELRO</name>
<dbReference type="RefSeq" id="XP_009028422.1">
    <property type="nucleotide sequence ID" value="XM_009030174.1"/>
</dbReference>
<dbReference type="HOGENOM" id="CLU_2040621_0_0_1"/>
<proteinExistence type="predicted"/>
<protein>
    <submittedName>
        <fullName evidence="1 2">Uncharacterized protein</fullName>
    </submittedName>
</protein>
<organism evidence="2 3">
    <name type="scientific">Helobdella robusta</name>
    <name type="common">Californian leech</name>
    <dbReference type="NCBI Taxonomy" id="6412"/>
    <lineage>
        <taxon>Eukaryota</taxon>
        <taxon>Metazoa</taxon>
        <taxon>Spiralia</taxon>
        <taxon>Lophotrochozoa</taxon>
        <taxon>Annelida</taxon>
        <taxon>Clitellata</taxon>
        <taxon>Hirudinea</taxon>
        <taxon>Rhynchobdellida</taxon>
        <taxon>Glossiphoniidae</taxon>
        <taxon>Helobdella</taxon>
    </lineage>
</organism>